<reference evidence="3 4" key="1">
    <citation type="submission" date="2017-02" db="EMBL/GenBank/DDBJ databases">
        <authorList>
            <person name="Peterson S.W."/>
        </authorList>
    </citation>
    <scope>NUCLEOTIDE SEQUENCE [LARGE SCALE GENOMIC DNA]</scope>
    <source>
        <strain evidence="3 4">ATCC 17233</strain>
    </source>
</reference>
<dbReference type="Proteomes" id="UP000189857">
    <property type="component" value="Unassembled WGS sequence"/>
</dbReference>
<proteinExistence type="predicted"/>
<sequence length="237" mass="27374">MKTRIEKIRESERQSHTEIYSKEILYNSDSWLKKPIKTVQDIVTYFADYDALRVLDLGCGVGRNSIFIAEWFSEKKCLIDCVDILEIAIEKLLTNAQECGVTESINGYVDAIEHYQIKKGIYDLIIVVSALEHVESKEILLKKLQEMEEGLKPNGIVCLVINSEVNERKTDTLEELDPQFEVNLETNEIQSYIEKIFNKYEPIKNSLSYQEYDIPRGEIISHLTTNVVTYVGRKIIT</sequence>
<dbReference type="InterPro" id="IPR041698">
    <property type="entry name" value="Methyltransf_25"/>
</dbReference>
<dbReference type="SUPFAM" id="SSF53335">
    <property type="entry name" value="S-adenosyl-L-methionine-dependent methyltransferases"/>
    <property type="match status" value="1"/>
</dbReference>
<accession>A0A1T4QTB8</accession>
<evidence type="ECO:0000256" key="1">
    <source>
        <dbReference type="ARBA" id="ARBA00022679"/>
    </source>
</evidence>
<dbReference type="InterPro" id="IPR029063">
    <property type="entry name" value="SAM-dependent_MTases_sf"/>
</dbReference>
<gene>
    <name evidence="3" type="ORF">SAMN02745110_02506</name>
</gene>
<keyword evidence="4" id="KW-1185">Reference proteome</keyword>
<protein>
    <submittedName>
        <fullName evidence="3">Methyltransferase domain-containing protein</fullName>
    </submittedName>
</protein>
<dbReference type="PANTHER" id="PTHR43861">
    <property type="entry name" value="TRANS-ACONITATE 2-METHYLTRANSFERASE-RELATED"/>
    <property type="match status" value="1"/>
</dbReference>
<name>A0A1T4QTB8_9FIRM</name>
<keyword evidence="1 3" id="KW-0808">Transferase</keyword>
<dbReference type="GO" id="GO:0008168">
    <property type="term" value="F:methyltransferase activity"/>
    <property type="evidence" value="ECO:0007669"/>
    <property type="project" value="UniProtKB-KW"/>
</dbReference>
<feature type="domain" description="Methyltransferase" evidence="2">
    <location>
        <begin position="54"/>
        <end position="155"/>
    </location>
</feature>
<dbReference type="Gene3D" id="3.40.50.150">
    <property type="entry name" value="Vaccinia Virus protein VP39"/>
    <property type="match status" value="1"/>
</dbReference>
<dbReference type="RefSeq" id="WP_078788277.1">
    <property type="nucleotide sequence ID" value="NZ_FMTO01000026.1"/>
</dbReference>
<dbReference type="OrthoDB" id="9804312at2"/>
<organism evidence="3 4">
    <name type="scientific">Eubacterium ruminantium</name>
    <dbReference type="NCBI Taxonomy" id="42322"/>
    <lineage>
        <taxon>Bacteria</taxon>
        <taxon>Bacillati</taxon>
        <taxon>Bacillota</taxon>
        <taxon>Clostridia</taxon>
        <taxon>Eubacteriales</taxon>
        <taxon>Eubacteriaceae</taxon>
        <taxon>Eubacterium</taxon>
    </lineage>
</organism>
<dbReference type="GO" id="GO:0032259">
    <property type="term" value="P:methylation"/>
    <property type="evidence" value="ECO:0007669"/>
    <property type="project" value="UniProtKB-KW"/>
</dbReference>
<evidence type="ECO:0000313" key="4">
    <source>
        <dbReference type="Proteomes" id="UP000189857"/>
    </source>
</evidence>
<evidence type="ECO:0000313" key="3">
    <source>
        <dbReference type="EMBL" id="SKA06827.1"/>
    </source>
</evidence>
<dbReference type="EMBL" id="FUXA01000026">
    <property type="protein sequence ID" value="SKA06827.1"/>
    <property type="molecule type" value="Genomic_DNA"/>
</dbReference>
<dbReference type="AlphaFoldDB" id="A0A1T4QTB8"/>
<dbReference type="CDD" id="cd02440">
    <property type="entry name" value="AdoMet_MTases"/>
    <property type="match status" value="1"/>
</dbReference>
<dbReference type="Pfam" id="PF13649">
    <property type="entry name" value="Methyltransf_25"/>
    <property type="match status" value="1"/>
</dbReference>
<evidence type="ECO:0000259" key="2">
    <source>
        <dbReference type="Pfam" id="PF13649"/>
    </source>
</evidence>
<keyword evidence="3" id="KW-0489">Methyltransferase</keyword>